<dbReference type="EMBL" id="JBHSBI010000003">
    <property type="protein sequence ID" value="MFC4007268.1"/>
    <property type="molecule type" value="Genomic_DNA"/>
</dbReference>
<accession>A0ABV8G3V4</accession>
<proteinExistence type="predicted"/>
<evidence type="ECO:0000313" key="3">
    <source>
        <dbReference type="Proteomes" id="UP001595851"/>
    </source>
</evidence>
<feature type="transmembrane region" description="Helical" evidence="1">
    <location>
        <begin position="100"/>
        <end position="116"/>
    </location>
</feature>
<gene>
    <name evidence="2" type="ORF">ACFOY2_08550</name>
</gene>
<dbReference type="RefSeq" id="WP_379527388.1">
    <property type="nucleotide sequence ID" value="NZ_JBHSBI010000003.1"/>
</dbReference>
<keyword evidence="1" id="KW-0812">Transmembrane</keyword>
<keyword evidence="3" id="KW-1185">Reference proteome</keyword>
<keyword evidence="1" id="KW-0472">Membrane</keyword>
<protein>
    <recommendedName>
        <fullName evidence="4">MFS transporter</fullName>
    </recommendedName>
</protein>
<feature type="transmembrane region" description="Helical" evidence="1">
    <location>
        <begin position="36"/>
        <end position="55"/>
    </location>
</feature>
<sequence length="178" mass="18547">MSSASQALRLSRAVVFATVCCAVSAGGHVLAGGGAVPFRVFLAGVAAALALAYLIDGRERGLAAVLAAAVTTQMALHQVFERLAPGAGFDAGHAHPASRMVLVHLTIAALTAWWLHRGERALWLMIRLYGAVPPVVRLLLGAPVEVAPPSWRPVTREVPVCGGRIVSQAVGRRGPPAR</sequence>
<evidence type="ECO:0000256" key="1">
    <source>
        <dbReference type="SAM" id="Phobius"/>
    </source>
</evidence>
<organism evidence="2 3">
    <name type="scientific">Nonomuraea purpurea</name>
    <dbReference type="NCBI Taxonomy" id="1849276"/>
    <lineage>
        <taxon>Bacteria</taxon>
        <taxon>Bacillati</taxon>
        <taxon>Actinomycetota</taxon>
        <taxon>Actinomycetes</taxon>
        <taxon>Streptosporangiales</taxon>
        <taxon>Streptosporangiaceae</taxon>
        <taxon>Nonomuraea</taxon>
    </lineage>
</organism>
<reference evidence="3" key="1">
    <citation type="journal article" date="2019" name="Int. J. Syst. Evol. Microbiol.">
        <title>The Global Catalogue of Microorganisms (GCM) 10K type strain sequencing project: providing services to taxonomists for standard genome sequencing and annotation.</title>
        <authorList>
            <consortium name="The Broad Institute Genomics Platform"/>
            <consortium name="The Broad Institute Genome Sequencing Center for Infectious Disease"/>
            <person name="Wu L."/>
            <person name="Ma J."/>
        </authorList>
    </citation>
    <scope>NUCLEOTIDE SEQUENCE [LARGE SCALE GENOMIC DNA]</scope>
    <source>
        <strain evidence="3">TBRC 1276</strain>
    </source>
</reference>
<evidence type="ECO:0008006" key="4">
    <source>
        <dbReference type="Google" id="ProtNLM"/>
    </source>
</evidence>
<feature type="transmembrane region" description="Helical" evidence="1">
    <location>
        <begin position="62"/>
        <end position="80"/>
    </location>
</feature>
<keyword evidence="1" id="KW-1133">Transmembrane helix</keyword>
<name>A0ABV8G3V4_9ACTN</name>
<dbReference type="Proteomes" id="UP001595851">
    <property type="component" value="Unassembled WGS sequence"/>
</dbReference>
<comment type="caution">
    <text evidence="2">The sequence shown here is derived from an EMBL/GenBank/DDBJ whole genome shotgun (WGS) entry which is preliminary data.</text>
</comment>
<feature type="transmembrane region" description="Helical" evidence="1">
    <location>
        <begin position="12"/>
        <end position="30"/>
    </location>
</feature>
<evidence type="ECO:0000313" key="2">
    <source>
        <dbReference type="EMBL" id="MFC4007268.1"/>
    </source>
</evidence>